<proteinExistence type="predicted"/>
<name>K1XGV8_9BACT</name>
<gene>
    <name evidence="1" type="ORF">ACD_80C00219G0001</name>
</gene>
<dbReference type="EMBL" id="AMFJ01036226">
    <property type="protein sequence ID" value="EKD24521.1"/>
    <property type="molecule type" value="Genomic_DNA"/>
</dbReference>
<accession>K1XGV8</accession>
<dbReference type="SUPFAM" id="SSF53474">
    <property type="entry name" value="alpha/beta-Hydrolases"/>
    <property type="match status" value="1"/>
</dbReference>
<protein>
    <submittedName>
        <fullName evidence="1">Alpha/beta hydrolase fold protein</fullName>
    </submittedName>
</protein>
<sequence length="83" mass="9544">MKKLLKKTISGIVRAEYIEVKPNVRLHITDAGEGRPIVLLPGWPLSDEMYEYQYNDLIKNNFRVIGITLRGFGKSDKPYSAYN</sequence>
<evidence type="ECO:0000313" key="1">
    <source>
        <dbReference type="EMBL" id="EKD24521.1"/>
    </source>
</evidence>
<dbReference type="Gene3D" id="3.40.50.1820">
    <property type="entry name" value="alpha/beta hydrolase"/>
    <property type="match status" value="1"/>
</dbReference>
<dbReference type="InterPro" id="IPR029058">
    <property type="entry name" value="AB_hydrolase_fold"/>
</dbReference>
<feature type="non-terminal residue" evidence="1">
    <location>
        <position position="83"/>
    </location>
</feature>
<dbReference type="AlphaFoldDB" id="K1XGV8"/>
<comment type="caution">
    <text evidence="1">The sequence shown here is derived from an EMBL/GenBank/DDBJ whole genome shotgun (WGS) entry which is preliminary data.</text>
</comment>
<organism evidence="1">
    <name type="scientific">uncultured bacterium</name>
    <name type="common">gcode 4</name>
    <dbReference type="NCBI Taxonomy" id="1234023"/>
    <lineage>
        <taxon>Bacteria</taxon>
        <taxon>environmental samples</taxon>
    </lineage>
</organism>
<dbReference type="GO" id="GO:0016787">
    <property type="term" value="F:hydrolase activity"/>
    <property type="evidence" value="ECO:0007669"/>
    <property type="project" value="UniProtKB-KW"/>
</dbReference>
<keyword evidence="1" id="KW-0378">Hydrolase</keyword>
<reference evidence="1" key="1">
    <citation type="journal article" date="2012" name="Science">
        <title>Fermentation, hydrogen, and sulfur metabolism in multiple uncultivated bacterial phyla.</title>
        <authorList>
            <person name="Wrighton K.C."/>
            <person name="Thomas B.C."/>
            <person name="Sharon I."/>
            <person name="Miller C.S."/>
            <person name="Castelle C.J."/>
            <person name="VerBerkmoes N.C."/>
            <person name="Wilkins M.J."/>
            <person name="Hettich R.L."/>
            <person name="Lipton M.S."/>
            <person name="Williams K.H."/>
            <person name="Long P.E."/>
            <person name="Banfield J.F."/>
        </authorList>
    </citation>
    <scope>NUCLEOTIDE SEQUENCE [LARGE SCALE GENOMIC DNA]</scope>
</reference>